<dbReference type="InterPro" id="IPR058240">
    <property type="entry name" value="rSAM_sf"/>
</dbReference>
<dbReference type="Gene3D" id="2.40.50.140">
    <property type="entry name" value="Nucleic acid-binding proteins"/>
    <property type="match status" value="1"/>
</dbReference>
<dbReference type="Pfam" id="PF00919">
    <property type="entry name" value="UPF0004"/>
    <property type="match status" value="1"/>
</dbReference>
<dbReference type="GO" id="GO:0103039">
    <property type="term" value="F:protein methylthiotransferase activity"/>
    <property type="evidence" value="ECO:0007669"/>
    <property type="project" value="UniProtKB-EC"/>
</dbReference>
<dbReference type="InterPro" id="IPR005839">
    <property type="entry name" value="Methylthiotransferase"/>
</dbReference>
<evidence type="ECO:0000313" key="13">
    <source>
        <dbReference type="Proteomes" id="UP000253792"/>
    </source>
</evidence>
<dbReference type="SUPFAM" id="SSF102114">
    <property type="entry name" value="Radical SAM enzymes"/>
    <property type="match status" value="1"/>
</dbReference>
<feature type="binding site" evidence="8">
    <location>
        <position position="57"/>
    </location>
    <ligand>
        <name>[4Fe-4S] cluster</name>
        <dbReference type="ChEBI" id="CHEBI:49883"/>
        <label>1</label>
    </ligand>
</feature>
<reference evidence="12 13" key="1">
    <citation type="journal article" date="2018" name="Elife">
        <title>Discovery and characterization of a prevalent human gut bacterial enzyme sufficient for the inactivation of a family of plant toxins.</title>
        <authorList>
            <person name="Koppel N."/>
            <person name="Bisanz J.E."/>
            <person name="Pandelia M.E."/>
            <person name="Turnbaugh P.J."/>
            <person name="Balskus E.P."/>
        </authorList>
    </citation>
    <scope>NUCLEOTIDE SEQUENCE [LARGE SCALE GENOMIC DNA]</scope>
    <source>
        <strain evidence="13">anaerobia AP69FAA</strain>
    </source>
</reference>
<dbReference type="OrthoDB" id="9805215at2"/>
<dbReference type="GO" id="GO:0046872">
    <property type="term" value="F:metal ion binding"/>
    <property type="evidence" value="ECO:0007669"/>
    <property type="project" value="UniProtKB-KW"/>
</dbReference>
<evidence type="ECO:0000256" key="5">
    <source>
        <dbReference type="ARBA" id="ARBA00022723"/>
    </source>
</evidence>
<organism evidence="12 13">
    <name type="scientific">Senegalimassilia anaerobia</name>
    <dbReference type="NCBI Taxonomy" id="1473216"/>
    <lineage>
        <taxon>Bacteria</taxon>
        <taxon>Bacillati</taxon>
        <taxon>Actinomycetota</taxon>
        <taxon>Coriobacteriia</taxon>
        <taxon>Coriobacteriales</taxon>
        <taxon>Coriobacteriaceae</taxon>
        <taxon>Senegalimassilia</taxon>
    </lineage>
</organism>
<feature type="domain" description="MTTase N-terminal" evidence="10">
    <location>
        <begin position="12"/>
        <end position="128"/>
    </location>
</feature>
<dbReference type="Pfam" id="PF18693">
    <property type="entry name" value="TRAM_2"/>
    <property type="match status" value="1"/>
</dbReference>
<keyword evidence="12" id="KW-0689">Ribosomal protein</keyword>
<dbReference type="FunFam" id="3.80.30.20:FF:000001">
    <property type="entry name" value="tRNA-2-methylthio-N(6)-dimethylallyladenosine synthase 2"/>
    <property type="match status" value="1"/>
</dbReference>
<dbReference type="SFLD" id="SFLDF00274">
    <property type="entry name" value="ribosomal_protein_S12_methylth"/>
    <property type="match status" value="1"/>
</dbReference>
<comment type="catalytic activity">
    <reaction evidence="8">
        <text>L-aspartate(89)-[ribosomal protein uS12]-hydrogen + (sulfur carrier)-SH + AH2 + 2 S-adenosyl-L-methionine = 3-methylsulfanyl-L-aspartate(89)-[ribosomal protein uS12]-hydrogen + (sulfur carrier)-H + 5'-deoxyadenosine + L-methionine + A + S-adenosyl-L-homocysteine + 2 H(+)</text>
        <dbReference type="Rhea" id="RHEA:37087"/>
        <dbReference type="Rhea" id="RHEA-COMP:10460"/>
        <dbReference type="Rhea" id="RHEA-COMP:10461"/>
        <dbReference type="Rhea" id="RHEA-COMP:14737"/>
        <dbReference type="Rhea" id="RHEA-COMP:14739"/>
        <dbReference type="ChEBI" id="CHEBI:13193"/>
        <dbReference type="ChEBI" id="CHEBI:15378"/>
        <dbReference type="ChEBI" id="CHEBI:17319"/>
        <dbReference type="ChEBI" id="CHEBI:17499"/>
        <dbReference type="ChEBI" id="CHEBI:29917"/>
        <dbReference type="ChEBI" id="CHEBI:29961"/>
        <dbReference type="ChEBI" id="CHEBI:57844"/>
        <dbReference type="ChEBI" id="CHEBI:57856"/>
        <dbReference type="ChEBI" id="CHEBI:59789"/>
        <dbReference type="ChEBI" id="CHEBI:64428"/>
        <dbReference type="ChEBI" id="CHEBI:73599"/>
        <dbReference type="EC" id="2.8.4.4"/>
    </reaction>
</comment>
<dbReference type="GO" id="GO:0051539">
    <property type="term" value="F:4 iron, 4 sulfur cluster binding"/>
    <property type="evidence" value="ECO:0007669"/>
    <property type="project" value="UniProtKB-UniRule"/>
</dbReference>
<dbReference type="PANTHER" id="PTHR43837">
    <property type="entry name" value="RIBOSOMAL PROTEIN S12 METHYLTHIOTRANSFERASE RIMO"/>
    <property type="match status" value="1"/>
</dbReference>
<dbReference type="EMBL" id="PPTP01000005">
    <property type="protein sequence ID" value="RDB55367.1"/>
    <property type="molecule type" value="Genomic_DNA"/>
</dbReference>
<dbReference type="PROSITE" id="PS51918">
    <property type="entry name" value="RADICAL_SAM"/>
    <property type="match status" value="1"/>
</dbReference>
<dbReference type="NCBIfam" id="TIGR01125">
    <property type="entry name" value="30S ribosomal protein S12 methylthiotransferase RimO"/>
    <property type="match status" value="1"/>
</dbReference>
<comment type="similarity">
    <text evidence="8">Belongs to the methylthiotransferase family. RimO subfamily.</text>
</comment>
<dbReference type="SMART" id="SM00729">
    <property type="entry name" value="Elp3"/>
    <property type="match status" value="1"/>
</dbReference>
<evidence type="ECO:0000256" key="3">
    <source>
        <dbReference type="ARBA" id="ARBA00022679"/>
    </source>
</evidence>
<evidence type="ECO:0000256" key="1">
    <source>
        <dbReference type="ARBA" id="ARBA00022485"/>
    </source>
</evidence>
<dbReference type="InterPro" id="IPR038135">
    <property type="entry name" value="Methylthiotransferase_N_sf"/>
</dbReference>
<dbReference type="PROSITE" id="PS50926">
    <property type="entry name" value="TRAM"/>
    <property type="match status" value="1"/>
</dbReference>
<comment type="cofactor">
    <cofactor evidence="8">
        <name>[4Fe-4S] cluster</name>
        <dbReference type="ChEBI" id="CHEBI:49883"/>
    </cofactor>
    <text evidence="8">Binds 2 [4Fe-4S] clusters. One cluster is coordinated with 3 cysteines and an exchangeable S-adenosyl-L-methionine.</text>
</comment>
<dbReference type="InterPro" id="IPR002792">
    <property type="entry name" value="TRAM_dom"/>
</dbReference>
<evidence type="ECO:0000256" key="7">
    <source>
        <dbReference type="ARBA" id="ARBA00023014"/>
    </source>
</evidence>
<accession>A0A369L9K7</accession>
<evidence type="ECO:0000256" key="6">
    <source>
        <dbReference type="ARBA" id="ARBA00023004"/>
    </source>
</evidence>
<keyword evidence="6 8" id="KW-0408">Iron</keyword>
<keyword evidence="7 8" id="KW-0411">Iron-sulfur</keyword>
<dbReference type="AlphaFoldDB" id="A0A369L9K7"/>
<dbReference type="Gene3D" id="3.80.30.20">
    <property type="entry name" value="tm_1862 like domain"/>
    <property type="match status" value="1"/>
</dbReference>
<dbReference type="Gene3D" id="3.40.50.12160">
    <property type="entry name" value="Methylthiotransferase, N-terminal domain"/>
    <property type="match status" value="1"/>
</dbReference>
<dbReference type="InterPro" id="IPR020612">
    <property type="entry name" value="Methylthiotransferase_CS"/>
</dbReference>
<feature type="domain" description="Radical SAM core" evidence="11">
    <location>
        <begin position="154"/>
        <end position="385"/>
    </location>
</feature>
<feature type="binding site" evidence="8">
    <location>
        <position position="91"/>
    </location>
    <ligand>
        <name>[4Fe-4S] cluster</name>
        <dbReference type="ChEBI" id="CHEBI:49883"/>
        <label>1</label>
    </ligand>
</feature>
<dbReference type="PROSITE" id="PS01278">
    <property type="entry name" value="MTTASE_RADICAL"/>
    <property type="match status" value="1"/>
</dbReference>
<name>A0A369L9K7_9ACTN</name>
<feature type="binding site" evidence="8">
    <location>
        <position position="172"/>
    </location>
    <ligand>
        <name>[4Fe-4S] cluster</name>
        <dbReference type="ChEBI" id="CHEBI:49883"/>
        <label>2</label>
        <note>4Fe-4S-S-AdoMet</note>
    </ligand>
</feature>
<dbReference type="InterPro" id="IPR007197">
    <property type="entry name" value="rSAM"/>
</dbReference>
<proteinExistence type="inferred from homology"/>
<keyword evidence="13" id="KW-1185">Reference proteome</keyword>
<dbReference type="GO" id="GO:0005840">
    <property type="term" value="C:ribosome"/>
    <property type="evidence" value="ECO:0007669"/>
    <property type="project" value="UniProtKB-KW"/>
</dbReference>
<sequence>METENVFEIESPRVAFVTMGCAKNEVDTQRMQSQLTRCGFAIEQDPEAADAVVVNTCSFIQSATEESLEAIFEVAGMPNVTAGAALIVAGCMPARYGQDLESELSEASAFVPCSKEDDIVQVIAQALGIDQARLERMKAAMLGAVPEGAVAINGSRAVSAYVKISDGCDRFCSYCTIPYIRGRYHSFDYETVRADVADRVSEGVKEIVLIAQDTGRWGQDFEDESSLAWLVGTLADEFADTWFRVMYIQPEGITDELLHTAAEHDNICSYFDIPLQHVQPSILKAMHRKGSREEYESLVERIRRIVPEVTLRTTLIAGFPGETEEDFDELCDFVEEGFFDYIGVFAYSREEGTRAYDLPDQVDDDEKAYRAQRLRDLADDVCTPLVAARVGKAMNVLIEGREEDGQLFGRAMCQAPEVDGVTYVDNGEPGNIVQVTITDTLLYEMEGE</sequence>
<evidence type="ECO:0000259" key="9">
    <source>
        <dbReference type="PROSITE" id="PS50926"/>
    </source>
</evidence>
<dbReference type="GO" id="GO:0035599">
    <property type="term" value="F:aspartic acid methylthiotransferase activity"/>
    <property type="evidence" value="ECO:0007669"/>
    <property type="project" value="TreeGrafter"/>
</dbReference>
<evidence type="ECO:0000256" key="4">
    <source>
        <dbReference type="ARBA" id="ARBA00022691"/>
    </source>
</evidence>
<dbReference type="PROSITE" id="PS51449">
    <property type="entry name" value="MTTASE_N"/>
    <property type="match status" value="1"/>
</dbReference>
<evidence type="ECO:0000259" key="10">
    <source>
        <dbReference type="PROSITE" id="PS51449"/>
    </source>
</evidence>
<dbReference type="NCBIfam" id="TIGR00089">
    <property type="entry name" value="MiaB/RimO family radical SAM methylthiotransferase"/>
    <property type="match status" value="1"/>
</dbReference>
<dbReference type="CDD" id="cd01335">
    <property type="entry name" value="Radical_SAM"/>
    <property type="match status" value="1"/>
</dbReference>
<evidence type="ECO:0000256" key="2">
    <source>
        <dbReference type="ARBA" id="ARBA00022490"/>
    </source>
</evidence>
<keyword evidence="4 8" id="KW-0949">S-adenosyl-L-methionine</keyword>
<comment type="caution">
    <text evidence="12">The sequence shown here is derived from an EMBL/GenBank/DDBJ whole genome shotgun (WGS) entry which is preliminary data.</text>
</comment>
<dbReference type="Pfam" id="PF04055">
    <property type="entry name" value="Radical_SAM"/>
    <property type="match status" value="1"/>
</dbReference>
<dbReference type="Proteomes" id="UP000253792">
    <property type="component" value="Unassembled WGS sequence"/>
</dbReference>
<comment type="function">
    <text evidence="8">Catalyzes the methylthiolation of an aspartic acid residue of ribosomal protein uS12.</text>
</comment>
<gene>
    <name evidence="8 12" type="primary">rimO</name>
    <name evidence="12" type="ORF">C1880_06680</name>
</gene>
<dbReference type="InterPro" id="IPR023404">
    <property type="entry name" value="rSAM_horseshoe"/>
</dbReference>
<protein>
    <recommendedName>
        <fullName evidence="8">Ribosomal protein uS12 methylthiotransferase RimO</fullName>
        <shortName evidence="8">uS12 MTTase</shortName>
        <shortName evidence="8">uS12 methylthiotransferase</shortName>
        <ecNumber evidence="8">2.8.4.4</ecNumber>
    </recommendedName>
    <alternativeName>
        <fullName evidence="8">Ribosomal protein uS12 (aspartate-C(3))-methylthiotransferase</fullName>
    </alternativeName>
    <alternativeName>
        <fullName evidence="8">Ribosome maturation factor RimO</fullName>
    </alternativeName>
</protein>
<keyword evidence="5 8" id="KW-0479">Metal-binding</keyword>
<keyword evidence="3 8" id="KW-0808">Transferase</keyword>
<dbReference type="InterPro" id="IPR006638">
    <property type="entry name" value="Elp3/MiaA/NifB-like_rSAM"/>
</dbReference>
<evidence type="ECO:0000256" key="8">
    <source>
        <dbReference type="HAMAP-Rule" id="MF_01865"/>
    </source>
</evidence>
<dbReference type="GO" id="GO:0005829">
    <property type="term" value="C:cytosol"/>
    <property type="evidence" value="ECO:0007669"/>
    <property type="project" value="TreeGrafter"/>
</dbReference>
<evidence type="ECO:0000313" key="12">
    <source>
        <dbReference type="EMBL" id="RDB55367.1"/>
    </source>
</evidence>
<dbReference type="PANTHER" id="PTHR43837:SF1">
    <property type="entry name" value="RIBOSOMAL PROTEIN US12 METHYLTHIOTRANSFERASE RIMO"/>
    <property type="match status" value="1"/>
</dbReference>
<dbReference type="STRING" id="1034345.GCA_000236865_00183"/>
<dbReference type="RefSeq" id="WP_114620797.1">
    <property type="nucleotide sequence ID" value="NZ_CAUATA010000002.1"/>
</dbReference>
<keyword evidence="2 8" id="KW-0963">Cytoplasm</keyword>
<dbReference type="InterPro" id="IPR013848">
    <property type="entry name" value="Methylthiotransferase_N"/>
</dbReference>
<keyword evidence="12" id="KW-0687">Ribonucleoprotein</keyword>
<dbReference type="InterPro" id="IPR012340">
    <property type="entry name" value="NA-bd_OB-fold"/>
</dbReference>
<dbReference type="SFLD" id="SFLDG01061">
    <property type="entry name" value="methylthiotransferase"/>
    <property type="match status" value="1"/>
</dbReference>
<feature type="binding site" evidence="8">
    <location>
        <position position="175"/>
    </location>
    <ligand>
        <name>[4Fe-4S] cluster</name>
        <dbReference type="ChEBI" id="CHEBI:49883"/>
        <label>2</label>
        <note>4Fe-4S-S-AdoMet</note>
    </ligand>
</feature>
<feature type="domain" description="TRAM" evidence="9">
    <location>
        <begin position="387"/>
        <end position="448"/>
    </location>
</feature>
<feature type="binding site" evidence="8">
    <location>
        <position position="21"/>
    </location>
    <ligand>
        <name>[4Fe-4S] cluster</name>
        <dbReference type="ChEBI" id="CHEBI:49883"/>
        <label>1</label>
    </ligand>
</feature>
<dbReference type="HAMAP" id="MF_01865">
    <property type="entry name" value="MTTase_RimO"/>
    <property type="match status" value="1"/>
</dbReference>
<dbReference type="InterPro" id="IPR005840">
    <property type="entry name" value="Ribosomal_uS12_MeSTrfase_RimO"/>
</dbReference>
<evidence type="ECO:0000259" key="11">
    <source>
        <dbReference type="PROSITE" id="PS51918"/>
    </source>
</evidence>
<keyword evidence="1 8" id="KW-0004">4Fe-4S</keyword>
<dbReference type="SFLD" id="SFLDS00029">
    <property type="entry name" value="Radical_SAM"/>
    <property type="match status" value="1"/>
</dbReference>
<dbReference type="EC" id="2.8.4.4" evidence="8"/>
<dbReference type="GO" id="GO:0035600">
    <property type="term" value="P:tRNA methylthiolation"/>
    <property type="evidence" value="ECO:0007669"/>
    <property type="project" value="UniProtKB-ARBA"/>
</dbReference>
<dbReference type="SFLD" id="SFLDG01082">
    <property type="entry name" value="B12-binding_domain_containing"/>
    <property type="match status" value="1"/>
</dbReference>
<feature type="binding site" evidence="8">
    <location>
        <position position="168"/>
    </location>
    <ligand>
        <name>[4Fe-4S] cluster</name>
        <dbReference type="ChEBI" id="CHEBI:49883"/>
        <label>2</label>
        <note>4Fe-4S-S-AdoMet</note>
    </ligand>
</feature>
<comment type="subcellular location">
    <subcellularLocation>
        <location evidence="8">Cytoplasm</location>
    </subcellularLocation>
</comment>